<evidence type="ECO:0000256" key="9">
    <source>
        <dbReference type="SAM" id="MobiDB-lite"/>
    </source>
</evidence>
<evidence type="ECO:0000256" key="1">
    <source>
        <dbReference type="ARBA" id="ARBA00002862"/>
    </source>
</evidence>
<dbReference type="EMBL" id="CAJNNW010029860">
    <property type="protein sequence ID" value="CAE8701720.1"/>
    <property type="molecule type" value="Genomic_DNA"/>
</dbReference>
<evidence type="ECO:0000313" key="12">
    <source>
        <dbReference type="Proteomes" id="UP000626109"/>
    </source>
</evidence>
<organism evidence="11 12">
    <name type="scientific">Polarella glacialis</name>
    <name type="common">Dinoflagellate</name>
    <dbReference type="NCBI Taxonomy" id="89957"/>
    <lineage>
        <taxon>Eukaryota</taxon>
        <taxon>Sar</taxon>
        <taxon>Alveolata</taxon>
        <taxon>Dinophyceae</taxon>
        <taxon>Suessiales</taxon>
        <taxon>Suessiaceae</taxon>
        <taxon>Polarella</taxon>
    </lineage>
</organism>
<feature type="transmembrane region" description="Helical" evidence="10">
    <location>
        <begin position="155"/>
        <end position="179"/>
    </location>
</feature>
<keyword evidence="7 10" id="KW-1133">Transmembrane helix</keyword>
<evidence type="ECO:0000256" key="10">
    <source>
        <dbReference type="SAM" id="Phobius"/>
    </source>
</evidence>
<sequence length="282" mass="31956">MLPRRNARPRLGHLQRLLFAVAAWQLLGNSSLRAFSHPAAGASGRAGSAASRSGDSADRMRRRATNEKFNSPKTEKWLQELLVPEKDLYEVDDDGMVLRERFPGGRTFFSTFWAIIQPFASFGFLVVGASTFFGENIVDWTPVTKSLLGFLKPSAAMSFIPQGAFMSFYGFFGFFVFGLPQWIVVIFNKGVGCIEFNKTTKTFYIVRDGDLLFETPLDEIQQVKFVYTNFFSGDREIFLIMKDGSELKWMETVDDNVSKRVLERRASILADFLEKELIVEDA</sequence>
<evidence type="ECO:0000256" key="7">
    <source>
        <dbReference type="ARBA" id="ARBA00022989"/>
    </source>
</evidence>
<dbReference type="GO" id="GO:0009522">
    <property type="term" value="C:photosystem I"/>
    <property type="evidence" value="ECO:0007669"/>
    <property type="project" value="InterPro"/>
</dbReference>
<name>A0A813KKR1_POLGL</name>
<keyword evidence="5" id="KW-0602">Photosynthesis</keyword>
<dbReference type="GO" id="GO:0015979">
    <property type="term" value="P:photosynthesis"/>
    <property type="evidence" value="ECO:0007669"/>
    <property type="project" value="UniProtKB-KW"/>
</dbReference>
<evidence type="ECO:0000256" key="8">
    <source>
        <dbReference type="ARBA" id="ARBA00023136"/>
    </source>
</evidence>
<comment type="similarity">
    <text evidence="3">Belongs to the Ycf4 family.</text>
</comment>
<evidence type="ECO:0000256" key="3">
    <source>
        <dbReference type="ARBA" id="ARBA00008198"/>
    </source>
</evidence>
<reference evidence="11" key="1">
    <citation type="submission" date="2021-02" db="EMBL/GenBank/DDBJ databases">
        <authorList>
            <person name="Dougan E. K."/>
            <person name="Rhodes N."/>
            <person name="Thang M."/>
            <person name="Chan C."/>
        </authorList>
    </citation>
    <scope>NUCLEOTIDE SEQUENCE</scope>
</reference>
<feature type="compositionally biased region" description="Low complexity" evidence="9">
    <location>
        <begin position="39"/>
        <end position="54"/>
    </location>
</feature>
<evidence type="ECO:0000256" key="6">
    <source>
        <dbReference type="ARBA" id="ARBA00022692"/>
    </source>
</evidence>
<evidence type="ECO:0000256" key="4">
    <source>
        <dbReference type="ARBA" id="ARBA00015395"/>
    </source>
</evidence>
<evidence type="ECO:0000256" key="5">
    <source>
        <dbReference type="ARBA" id="ARBA00022531"/>
    </source>
</evidence>
<comment type="subcellular location">
    <subcellularLocation>
        <location evidence="2">Membrane</location>
        <topology evidence="2">Multi-pass membrane protein</topology>
    </subcellularLocation>
</comment>
<keyword evidence="6 10" id="KW-0812">Transmembrane</keyword>
<dbReference type="InterPro" id="IPR003359">
    <property type="entry name" value="PSI_Ycf4_assembly"/>
</dbReference>
<dbReference type="AlphaFoldDB" id="A0A813KKR1"/>
<keyword evidence="8 10" id="KW-0472">Membrane</keyword>
<gene>
    <name evidence="11" type="ORF">PGLA2088_LOCUS32129</name>
</gene>
<feature type="transmembrane region" description="Helical" evidence="10">
    <location>
        <begin position="112"/>
        <end position="134"/>
    </location>
</feature>
<comment type="function">
    <text evidence="1">Seems to be required for the assembly of the photosystem I complex.</text>
</comment>
<accession>A0A813KKR1</accession>
<dbReference type="Pfam" id="PF02392">
    <property type="entry name" value="Ycf4"/>
    <property type="match status" value="1"/>
</dbReference>
<feature type="region of interest" description="Disordered" evidence="9">
    <location>
        <begin position="38"/>
        <end position="69"/>
    </location>
</feature>
<comment type="caution">
    <text evidence="11">The sequence shown here is derived from an EMBL/GenBank/DDBJ whole genome shotgun (WGS) entry which is preliminary data.</text>
</comment>
<evidence type="ECO:0000256" key="2">
    <source>
        <dbReference type="ARBA" id="ARBA00004141"/>
    </source>
</evidence>
<evidence type="ECO:0000313" key="11">
    <source>
        <dbReference type="EMBL" id="CAE8701720.1"/>
    </source>
</evidence>
<dbReference type="Proteomes" id="UP000626109">
    <property type="component" value="Unassembled WGS sequence"/>
</dbReference>
<protein>
    <recommendedName>
        <fullName evidence="4">Photosystem I assembly protein Ycf4</fullName>
    </recommendedName>
</protein>
<proteinExistence type="inferred from homology"/>